<dbReference type="EMBL" id="FOTO01000007">
    <property type="protein sequence ID" value="SFL83162.1"/>
    <property type="molecule type" value="Genomic_DNA"/>
</dbReference>
<sequence>MIKLLPLLLLLLCLSCSSRPDLAGRYEASHTGPSGPVNAVMTLAEDGSGKWEIGGEVLPFSWVVREGALNVHTRDGAVVEGVIEGVNVRLDVPGVGALDFVRGK</sequence>
<evidence type="ECO:0008006" key="4">
    <source>
        <dbReference type="Google" id="ProtNLM"/>
    </source>
</evidence>
<protein>
    <recommendedName>
        <fullName evidence="4">DUF1080 domain-containing protein</fullName>
    </recommendedName>
</protein>
<comment type="caution">
    <text evidence="2">The sequence shown here is derived from an EMBL/GenBank/DDBJ whole genome shotgun (WGS) entry which is preliminary data.</text>
</comment>
<organism evidence="2 3">
    <name type="scientific">Desulfomicrobium norvegicum (strain DSM 1741 / NCIMB 8310)</name>
    <name type="common">Desulfovibrio baculatus (strain Norway 4)</name>
    <name type="synonym">Desulfovibrio desulfuricans (strain Norway 4)</name>
    <dbReference type="NCBI Taxonomy" id="52561"/>
    <lineage>
        <taxon>Bacteria</taxon>
        <taxon>Pseudomonadati</taxon>
        <taxon>Thermodesulfobacteriota</taxon>
        <taxon>Desulfovibrionia</taxon>
        <taxon>Desulfovibrionales</taxon>
        <taxon>Desulfomicrobiaceae</taxon>
        <taxon>Desulfomicrobium</taxon>
    </lineage>
</organism>
<gene>
    <name evidence="2" type="ORF">SAMN05421830_10767</name>
</gene>
<keyword evidence="3" id="KW-1185">Reference proteome</keyword>
<accession>A0A8G2C3J6</accession>
<evidence type="ECO:0000313" key="3">
    <source>
        <dbReference type="Proteomes" id="UP000199581"/>
    </source>
</evidence>
<dbReference type="AlphaFoldDB" id="A0A8G2C3J6"/>
<proteinExistence type="predicted"/>
<name>A0A8G2C3J6_DESNO</name>
<keyword evidence="1" id="KW-0732">Signal</keyword>
<dbReference type="RefSeq" id="WP_092192457.1">
    <property type="nucleotide sequence ID" value="NZ_FOTO01000007.1"/>
</dbReference>
<reference evidence="2 3" key="1">
    <citation type="submission" date="2016-10" db="EMBL/GenBank/DDBJ databases">
        <authorList>
            <person name="Varghese N."/>
            <person name="Submissions S."/>
        </authorList>
    </citation>
    <scope>NUCLEOTIDE SEQUENCE [LARGE SCALE GENOMIC DNA]</scope>
    <source>
        <strain evidence="2 3">DSM 1741</strain>
    </source>
</reference>
<dbReference type="OrthoDB" id="5471962at2"/>
<evidence type="ECO:0000313" key="2">
    <source>
        <dbReference type="EMBL" id="SFL83162.1"/>
    </source>
</evidence>
<feature type="signal peptide" evidence="1">
    <location>
        <begin position="1"/>
        <end position="23"/>
    </location>
</feature>
<evidence type="ECO:0000256" key="1">
    <source>
        <dbReference type="SAM" id="SignalP"/>
    </source>
</evidence>
<feature type="chain" id="PRO_5034552403" description="DUF1080 domain-containing protein" evidence="1">
    <location>
        <begin position="24"/>
        <end position="104"/>
    </location>
</feature>
<dbReference type="Proteomes" id="UP000199581">
    <property type="component" value="Unassembled WGS sequence"/>
</dbReference>